<dbReference type="EMBL" id="AQGV01000012">
    <property type="protein sequence ID" value="MBE0367548.1"/>
    <property type="molecule type" value="Genomic_DNA"/>
</dbReference>
<gene>
    <name evidence="1" type="ORF">PAUR_a0925</name>
</gene>
<evidence type="ECO:0000313" key="2">
    <source>
        <dbReference type="Proteomes" id="UP000615755"/>
    </source>
</evidence>
<keyword evidence="2" id="KW-1185">Reference proteome</keyword>
<name>A0ABR9ECR5_9GAMM</name>
<proteinExistence type="predicted"/>
<evidence type="ECO:0000313" key="1">
    <source>
        <dbReference type="EMBL" id="MBE0367548.1"/>
    </source>
</evidence>
<accession>A0ABR9ECR5</accession>
<comment type="caution">
    <text evidence="1">The sequence shown here is derived from an EMBL/GenBank/DDBJ whole genome shotgun (WGS) entry which is preliminary data.</text>
</comment>
<sequence length="39" mass="4391">MLTKTAMHGGQLFSPLNMTSSYFLLKNIKSNFFIIVIAL</sequence>
<dbReference type="Proteomes" id="UP000615755">
    <property type="component" value="Unassembled WGS sequence"/>
</dbReference>
<reference evidence="1 2" key="1">
    <citation type="submission" date="2015-03" db="EMBL/GenBank/DDBJ databases">
        <title>Genome sequence of Pseudoalteromonas aurantia.</title>
        <authorList>
            <person name="Xie B.-B."/>
            <person name="Rong J.-C."/>
            <person name="Qin Q.-L."/>
            <person name="Zhang Y.-Z."/>
        </authorList>
    </citation>
    <scope>NUCLEOTIDE SEQUENCE [LARGE SCALE GENOMIC DNA]</scope>
    <source>
        <strain evidence="1 2">208</strain>
    </source>
</reference>
<protein>
    <submittedName>
        <fullName evidence="1">Uncharacterized protein</fullName>
    </submittedName>
</protein>
<organism evidence="1 2">
    <name type="scientific">Pseudoalteromonas aurantia 208</name>
    <dbReference type="NCBI Taxonomy" id="1314867"/>
    <lineage>
        <taxon>Bacteria</taxon>
        <taxon>Pseudomonadati</taxon>
        <taxon>Pseudomonadota</taxon>
        <taxon>Gammaproteobacteria</taxon>
        <taxon>Alteromonadales</taxon>
        <taxon>Pseudoalteromonadaceae</taxon>
        <taxon>Pseudoalteromonas</taxon>
    </lineage>
</organism>